<evidence type="ECO:0008006" key="3">
    <source>
        <dbReference type="Google" id="ProtNLM"/>
    </source>
</evidence>
<keyword evidence="2" id="KW-1185">Reference proteome</keyword>
<name>A0ABQ7XZ77_BRANA</name>
<proteinExistence type="predicted"/>
<accession>A0ABQ7XZ77</accession>
<organism evidence="1 2">
    <name type="scientific">Brassica napus</name>
    <name type="common">Rape</name>
    <dbReference type="NCBI Taxonomy" id="3708"/>
    <lineage>
        <taxon>Eukaryota</taxon>
        <taxon>Viridiplantae</taxon>
        <taxon>Streptophyta</taxon>
        <taxon>Embryophyta</taxon>
        <taxon>Tracheophyta</taxon>
        <taxon>Spermatophyta</taxon>
        <taxon>Magnoliopsida</taxon>
        <taxon>eudicotyledons</taxon>
        <taxon>Gunneridae</taxon>
        <taxon>Pentapetalae</taxon>
        <taxon>rosids</taxon>
        <taxon>malvids</taxon>
        <taxon>Brassicales</taxon>
        <taxon>Brassicaceae</taxon>
        <taxon>Brassiceae</taxon>
        <taxon>Brassica</taxon>
    </lineage>
</organism>
<evidence type="ECO:0000313" key="2">
    <source>
        <dbReference type="Proteomes" id="UP000824890"/>
    </source>
</evidence>
<reference evidence="1 2" key="1">
    <citation type="submission" date="2021-05" db="EMBL/GenBank/DDBJ databases">
        <title>Genome Assembly of Synthetic Allotetraploid Brassica napus Reveals Homoeologous Exchanges between Subgenomes.</title>
        <authorList>
            <person name="Davis J.T."/>
        </authorList>
    </citation>
    <scope>NUCLEOTIDE SEQUENCE [LARGE SCALE GENOMIC DNA]</scope>
    <source>
        <strain evidence="2">cv. Da-Ae</strain>
        <tissue evidence="1">Seedling</tissue>
    </source>
</reference>
<evidence type="ECO:0000313" key="1">
    <source>
        <dbReference type="EMBL" id="KAH0861244.1"/>
    </source>
</evidence>
<dbReference type="EMBL" id="JAGKQM010000019">
    <property type="protein sequence ID" value="KAH0861244.1"/>
    <property type="molecule type" value="Genomic_DNA"/>
</dbReference>
<comment type="caution">
    <text evidence="1">The sequence shown here is derived from an EMBL/GenBank/DDBJ whole genome shotgun (WGS) entry which is preliminary data.</text>
</comment>
<sequence length="221" mass="25458">MSGSNCLSPNGFQAHQDICEEGEIEDEEMEEEGKIQKRKSMQRTKQKRLRLQYTDKVVASVWNESAPLYHSRSALKFFQEKLKCLKSVLRGLNRDMFGDLPGRVKQAYDDLCAKQNEAMQDPQTATFEAASDAWEHWHHISGIEEQFFFQKSWVQWLVLGDRNSRFFHKVAQSRNVRNTIRRIVTADGRILTSLPDIKSEAVSHFATFLNGSNSDLQGNTE</sequence>
<protein>
    <recommendedName>
        <fullName evidence="3">RNA-directed RNA polymerase</fullName>
    </recommendedName>
</protein>
<dbReference type="Proteomes" id="UP000824890">
    <property type="component" value="Unassembled WGS sequence"/>
</dbReference>
<gene>
    <name evidence="1" type="ORF">HID58_089505</name>
</gene>